<feature type="compositionally biased region" description="Basic residues" evidence="9">
    <location>
        <begin position="104"/>
        <end position="115"/>
    </location>
</feature>
<keyword evidence="5" id="KW-0694">RNA-binding</keyword>
<dbReference type="Proteomes" id="UP001146351">
    <property type="component" value="Unassembled WGS sequence"/>
</dbReference>
<comment type="caution">
    <text evidence="10">The sequence shown here is derived from an EMBL/GenBank/DDBJ whole genome shotgun (WGS) entry which is preliminary data.</text>
</comment>
<dbReference type="GO" id="GO:0000480">
    <property type="term" value="P:endonucleolytic cleavage in 5'-ETS of tricistronic rRNA transcript (SSU-rRNA, 5.8S rRNA, LSU-rRNA)"/>
    <property type="evidence" value="ECO:0007669"/>
    <property type="project" value="TreeGrafter"/>
</dbReference>
<dbReference type="GO" id="GO:0000472">
    <property type="term" value="P:endonucleolytic cleavage to generate mature 5'-end of SSU-rRNA from (SSU-rRNA, 5.8S rRNA, LSU-rRNA)"/>
    <property type="evidence" value="ECO:0007669"/>
    <property type="project" value="TreeGrafter"/>
</dbReference>
<dbReference type="AlphaFoldDB" id="A0A9W9LLM1"/>
<sequence length="344" mass="38998">MTTRTHNEFLDIPASDDEASDGGYDSESKAESKGRAVKRRRQDYFNPQSDDDDRDEEDEEEADSRTELAKGRKKSRTKIEPASDDQDEGGASLTARSPSAKTPTKSKTHPLKVSKKKKTGVVYLSSLPPYLKPHSLKKMIEARGFAPITKIFLAPLVPSNSGAKRRSNKRKLYTDGWIEFASKKTAKIAAETLNANIIGVCPTIHRCCRGLEHVADFEQGRKGSYYHDDVWNMKYLRGFTWNDLMEQMQIERSQREAQRKIEDSRARKEEKMFVAGVEAGQVADGIARKNEEKRKRKTDAGEGDDEERRSTRVRRRFVQNDVVAAQPERTVLGDDAKRVLGKIF</sequence>
<reference evidence="10" key="2">
    <citation type="journal article" date="2023" name="IMA Fungus">
        <title>Comparative genomic study of the Penicillium genus elucidates a diverse pangenome and 15 lateral gene transfer events.</title>
        <authorList>
            <person name="Petersen C."/>
            <person name="Sorensen T."/>
            <person name="Nielsen M.R."/>
            <person name="Sondergaard T.E."/>
            <person name="Sorensen J.L."/>
            <person name="Fitzpatrick D.A."/>
            <person name="Frisvad J.C."/>
            <person name="Nielsen K.L."/>
        </authorList>
    </citation>
    <scope>NUCLEOTIDE SEQUENCE</scope>
    <source>
        <strain evidence="10">IBT 21917</strain>
    </source>
</reference>
<dbReference type="EMBL" id="JAPQKO010000004">
    <property type="protein sequence ID" value="KAJ5166044.1"/>
    <property type="molecule type" value="Genomic_DNA"/>
</dbReference>
<comment type="subcellular location">
    <subcellularLocation>
        <location evidence="1">Nucleus</location>
        <location evidence="1">Nucleolus</location>
    </subcellularLocation>
</comment>
<evidence type="ECO:0000256" key="5">
    <source>
        <dbReference type="ARBA" id="ARBA00022884"/>
    </source>
</evidence>
<evidence type="ECO:0000256" key="4">
    <source>
        <dbReference type="ARBA" id="ARBA00021800"/>
    </source>
</evidence>
<evidence type="ECO:0000256" key="2">
    <source>
        <dbReference type="ARBA" id="ARBA00005819"/>
    </source>
</evidence>
<name>A0A9W9LLM1_9EURO</name>
<feature type="region of interest" description="Disordered" evidence="9">
    <location>
        <begin position="284"/>
        <end position="313"/>
    </location>
</feature>
<dbReference type="GO" id="GO:0003723">
    <property type="term" value="F:RNA binding"/>
    <property type="evidence" value="ECO:0007669"/>
    <property type="project" value="UniProtKB-KW"/>
</dbReference>
<accession>A0A9W9LLM1</accession>
<dbReference type="GO" id="GO:0034462">
    <property type="term" value="P:small-subunit processome assembly"/>
    <property type="evidence" value="ECO:0007669"/>
    <property type="project" value="TreeGrafter"/>
</dbReference>
<comment type="similarity">
    <text evidence="2">Belongs to the ESF2/ABP1 family.</text>
</comment>
<evidence type="ECO:0000256" key="3">
    <source>
        <dbReference type="ARBA" id="ARBA00013906"/>
    </source>
</evidence>
<dbReference type="SUPFAM" id="SSF54928">
    <property type="entry name" value="RNA-binding domain, RBD"/>
    <property type="match status" value="1"/>
</dbReference>
<keyword evidence="11" id="KW-1185">Reference proteome</keyword>
<dbReference type="InterPro" id="IPR012677">
    <property type="entry name" value="Nucleotide-bd_a/b_plait_sf"/>
</dbReference>
<evidence type="ECO:0000313" key="11">
    <source>
        <dbReference type="Proteomes" id="UP001146351"/>
    </source>
</evidence>
<dbReference type="OrthoDB" id="287393at2759"/>
<dbReference type="GO" id="GO:0005730">
    <property type="term" value="C:nucleolus"/>
    <property type="evidence" value="ECO:0007669"/>
    <property type="project" value="UniProtKB-SubCell"/>
</dbReference>
<evidence type="ECO:0000256" key="8">
    <source>
        <dbReference type="ARBA" id="ARBA00032634"/>
    </source>
</evidence>
<dbReference type="PANTHER" id="PTHR12311">
    <property type="entry name" value="ACTIVATOR OF BASAL TRANSCRIPTION 1"/>
    <property type="match status" value="1"/>
</dbReference>
<protein>
    <recommendedName>
        <fullName evidence="3">Pre-rRNA-processing protein ESF2</fullName>
    </recommendedName>
    <alternativeName>
        <fullName evidence="8">18S rRNA factor 2</fullName>
    </alternativeName>
    <alternativeName>
        <fullName evidence="4">Pre-rRNA-processing protein esf2</fullName>
    </alternativeName>
</protein>
<dbReference type="InterPro" id="IPR039119">
    <property type="entry name" value="ABT1/Esf2"/>
</dbReference>
<evidence type="ECO:0000256" key="6">
    <source>
        <dbReference type="ARBA" id="ARBA00023242"/>
    </source>
</evidence>
<keyword evidence="6" id="KW-0539">Nucleus</keyword>
<evidence type="ECO:0000313" key="10">
    <source>
        <dbReference type="EMBL" id="KAJ5166044.1"/>
    </source>
</evidence>
<comment type="function">
    <text evidence="7">Involved in the small subunit (SSU) processome assembly and function, and in the 18S rRNA synthesis. Required for the early cleavages at sites A0, A1 and A2.</text>
</comment>
<dbReference type="InterPro" id="IPR035979">
    <property type="entry name" value="RBD_domain_sf"/>
</dbReference>
<feature type="compositionally biased region" description="Polar residues" evidence="9">
    <location>
        <begin position="94"/>
        <end position="103"/>
    </location>
</feature>
<feature type="compositionally biased region" description="Acidic residues" evidence="9">
    <location>
        <begin position="49"/>
        <end position="62"/>
    </location>
</feature>
<dbReference type="InterPro" id="IPR034353">
    <property type="entry name" value="ABT1/ESF2_RRM"/>
</dbReference>
<dbReference type="Gene3D" id="3.30.70.330">
    <property type="match status" value="1"/>
</dbReference>
<feature type="region of interest" description="Disordered" evidence="9">
    <location>
        <begin position="1"/>
        <end position="115"/>
    </location>
</feature>
<dbReference type="GO" id="GO:0000447">
    <property type="term" value="P:endonucleolytic cleavage in ITS1 to separate SSU-rRNA from 5.8S rRNA and LSU-rRNA from tricistronic rRNA transcript (SSU-rRNA, 5.8S rRNA, LSU-rRNA)"/>
    <property type="evidence" value="ECO:0007669"/>
    <property type="project" value="TreeGrafter"/>
</dbReference>
<dbReference type="PANTHER" id="PTHR12311:SF7">
    <property type="entry name" value="ACTIVATOR OF BASAL TRANSCRIPTION 1"/>
    <property type="match status" value="1"/>
</dbReference>
<reference evidence="10" key="1">
    <citation type="submission" date="2022-11" db="EMBL/GenBank/DDBJ databases">
        <authorList>
            <person name="Petersen C."/>
        </authorList>
    </citation>
    <scope>NUCLEOTIDE SEQUENCE</scope>
    <source>
        <strain evidence="10">IBT 21917</strain>
    </source>
</reference>
<dbReference type="CDD" id="cd12263">
    <property type="entry name" value="RRM_ABT1_like"/>
    <property type="match status" value="1"/>
</dbReference>
<evidence type="ECO:0000256" key="9">
    <source>
        <dbReference type="SAM" id="MobiDB-lite"/>
    </source>
</evidence>
<gene>
    <name evidence="10" type="ORF">N7492_006340</name>
</gene>
<evidence type="ECO:0000256" key="7">
    <source>
        <dbReference type="ARBA" id="ARBA00025024"/>
    </source>
</evidence>
<organism evidence="10 11">
    <name type="scientific">Penicillium capsulatum</name>
    <dbReference type="NCBI Taxonomy" id="69766"/>
    <lineage>
        <taxon>Eukaryota</taxon>
        <taxon>Fungi</taxon>
        <taxon>Dikarya</taxon>
        <taxon>Ascomycota</taxon>
        <taxon>Pezizomycotina</taxon>
        <taxon>Eurotiomycetes</taxon>
        <taxon>Eurotiomycetidae</taxon>
        <taxon>Eurotiales</taxon>
        <taxon>Aspergillaceae</taxon>
        <taxon>Penicillium</taxon>
    </lineage>
</organism>
<proteinExistence type="inferred from homology"/>
<evidence type="ECO:0000256" key="1">
    <source>
        <dbReference type="ARBA" id="ARBA00004604"/>
    </source>
</evidence>